<dbReference type="GO" id="GO:0012505">
    <property type="term" value="C:endomembrane system"/>
    <property type="evidence" value="ECO:0007669"/>
    <property type="project" value="UniProtKB-SubCell"/>
</dbReference>
<reference evidence="7 8" key="1">
    <citation type="submission" date="2018-06" db="EMBL/GenBank/DDBJ databases">
        <title>Comparative genomics reveals the genomic features of Rhizophagus irregularis, R. cerebriforme, R. diaphanum and Gigaspora rosea, and their symbiotic lifestyle signature.</title>
        <authorList>
            <person name="Morin E."/>
            <person name="San Clemente H."/>
            <person name="Chen E.C.H."/>
            <person name="De La Providencia I."/>
            <person name="Hainaut M."/>
            <person name="Kuo A."/>
            <person name="Kohler A."/>
            <person name="Murat C."/>
            <person name="Tang N."/>
            <person name="Roy S."/>
            <person name="Loubradou J."/>
            <person name="Henrissat B."/>
            <person name="Grigoriev I.V."/>
            <person name="Corradi N."/>
            <person name="Roux C."/>
            <person name="Martin F.M."/>
        </authorList>
    </citation>
    <scope>NUCLEOTIDE SEQUENCE [LARGE SCALE GENOMIC DNA]</scope>
    <source>
        <strain evidence="7 8">DAOM 227022</strain>
    </source>
</reference>
<feature type="non-terminal residue" evidence="7">
    <location>
        <position position="1"/>
    </location>
</feature>
<proteinExistence type="inferred from homology"/>
<evidence type="ECO:0000313" key="7">
    <source>
        <dbReference type="EMBL" id="RIA87408.1"/>
    </source>
</evidence>
<dbReference type="Pfam" id="PF01217">
    <property type="entry name" value="Clat_adaptor_s"/>
    <property type="match status" value="1"/>
</dbReference>
<accession>A0A397SN06</accession>
<evidence type="ECO:0000256" key="5">
    <source>
        <dbReference type="ARBA" id="ARBA00023136"/>
    </source>
</evidence>
<keyword evidence="5" id="KW-0472">Membrane</keyword>
<keyword evidence="8" id="KW-1185">Reference proteome</keyword>
<organism evidence="7 8">
    <name type="scientific">Glomus cerebriforme</name>
    <dbReference type="NCBI Taxonomy" id="658196"/>
    <lineage>
        <taxon>Eukaryota</taxon>
        <taxon>Fungi</taxon>
        <taxon>Fungi incertae sedis</taxon>
        <taxon>Mucoromycota</taxon>
        <taxon>Glomeromycotina</taxon>
        <taxon>Glomeromycetes</taxon>
        <taxon>Glomerales</taxon>
        <taxon>Glomeraceae</taxon>
        <taxon>Glomus</taxon>
    </lineage>
</organism>
<dbReference type="SUPFAM" id="SSF64356">
    <property type="entry name" value="SNARE-like"/>
    <property type="match status" value="1"/>
</dbReference>
<name>A0A397SN06_9GLOM</name>
<dbReference type="Proteomes" id="UP000265703">
    <property type="component" value="Unassembled WGS sequence"/>
</dbReference>
<comment type="subcellular location">
    <subcellularLocation>
        <location evidence="1">Endomembrane system</location>
    </subcellularLocation>
</comment>
<dbReference type="InterPro" id="IPR022775">
    <property type="entry name" value="AP_mu_sigma_su"/>
</dbReference>
<evidence type="ECO:0000256" key="4">
    <source>
        <dbReference type="ARBA" id="ARBA00022927"/>
    </source>
</evidence>
<evidence type="ECO:0000259" key="6">
    <source>
        <dbReference type="Pfam" id="PF01217"/>
    </source>
</evidence>
<comment type="similarity">
    <text evidence="2">Belongs to the adaptor complexes small subunit family.</text>
</comment>
<feature type="domain" description="AP complex mu/sigma subunit" evidence="6">
    <location>
        <begin position="1"/>
        <end position="45"/>
    </location>
</feature>
<dbReference type="OrthoDB" id="10261046at2759"/>
<dbReference type="InterPro" id="IPR016635">
    <property type="entry name" value="AP_complex_ssu"/>
</dbReference>
<evidence type="ECO:0000256" key="3">
    <source>
        <dbReference type="ARBA" id="ARBA00022448"/>
    </source>
</evidence>
<comment type="caution">
    <text evidence="7">The sequence shown here is derived from an EMBL/GenBank/DDBJ whole genome shotgun (WGS) entry which is preliminary data.</text>
</comment>
<keyword evidence="3" id="KW-0813">Transport</keyword>
<keyword evidence="4" id="KW-0653">Protein transport</keyword>
<sequence>LLQIFVKSLDKCFENVCEFDFIFHFEEVHHILAEVILGGMIQYIHYYSFLQN</sequence>
<dbReference type="InterPro" id="IPR011012">
    <property type="entry name" value="Longin-like_dom_sf"/>
</dbReference>
<evidence type="ECO:0000256" key="1">
    <source>
        <dbReference type="ARBA" id="ARBA00004308"/>
    </source>
</evidence>
<dbReference type="EMBL" id="QKYT01000310">
    <property type="protein sequence ID" value="RIA87408.1"/>
    <property type="molecule type" value="Genomic_DNA"/>
</dbReference>
<gene>
    <name evidence="7" type="ORF">C1645_696060</name>
</gene>
<dbReference type="Gene3D" id="3.30.450.60">
    <property type="match status" value="1"/>
</dbReference>
<evidence type="ECO:0000313" key="8">
    <source>
        <dbReference type="Proteomes" id="UP000265703"/>
    </source>
</evidence>
<evidence type="ECO:0000256" key="2">
    <source>
        <dbReference type="ARBA" id="ARBA00006972"/>
    </source>
</evidence>
<dbReference type="PANTHER" id="PTHR11753">
    <property type="entry name" value="ADAPTOR COMPLEXES SMALL SUBUNIT FAMILY"/>
    <property type="match status" value="1"/>
</dbReference>
<dbReference type="STRING" id="658196.A0A397SN06"/>
<dbReference type="AlphaFoldDB" id="A0A397SN06"/>
<dbReference type="GO" id="GO:0015031">
    <property type="term" value="P:protein transport"/>
    <property type="evidence" value="ECO:0007669"/>
    <property type="project" value="UniProtKB-KW"/>
</dbReference>
<protein>
    <recommendedName>
        <fullName evidence="6">AP complex mu/sigma subunit domain-containing protein</fullName>
    </recommendedName>
</protein>